<comment type="caution">
    <text evidence="1">The sequence shown here is derived from an EMBL/GenBank/DDBJ whole genome shotgun (WGS) entry which is preliminary data.</text>
</comment>
<reference evidence="1" key="1">
    <citation type="submission" date="2018-10" db="EMBL/GenBank/DDBJ databases">
        <title>Effector identification in a new, highly contiguous assembly of the strawberry crown rot pathogen Phytophthora cactorum.</title>
        <authorList>
            <person name="Armitage A.D."/>
            <person name="Nellist C.F."/>
            <person name="Bates H."/>
            <person name="Vickerstaff R.J."/>
            <person name="Harrison R.J."/>
        </authorList>
    </citation>
    <scope>NUCLEOTIDE SEQUENCE</scope>
    <source>
        <strain evidence="1">P415</strain>
        <strain evidence="2">P421</strain>
    </source>
</reference>
<evidence type="ECO:0000313" key="2">
    <source>
        <dbReference type="EMBL" id="KAG3221371.1"/>
    </source>
</evidence>
<sequence>MFPDEFMRSMENFEPNGSMEAWSSVPGQPASDVGLSPTVASDAATQSVFLRTHSISPTRLCMVTSGQTTMVDRNFRVSGRHQQRDGS</sequence>
<dbReference type="Proteomes" id="UP000760860">
    <property type="component" value="Unassembled WGS sequence"/>
</dbReference>
<name>A0A8T1G6P6_9STRA</name>
<dbReference type="EMBL" id="RCML01000165">
    <property type="protein sequence ID" value="KAG2987808.1"/>
    <property type="molecule type" value="Genomic_DNA"/>
</dbReference>
<evidence type="ECO:0000313" key="1">
    <source>
        <dbReference type="EMBL" id="KAG2987808.1"/>
    </source>
</evidence>
<dbReference type="AlphaFoldDB" id="A0A8T1G6P6"/>
<proteinExistence type="predicted"/>
<protein>
    <submittedName>
        <fullName evidence="1">Uncharacterized protein</fullName>
    </submittedName>
</protein>
<evidence type="ECO:0000313" key="3">
    <source>
        <dbReference type="Proteomes" id="UP000697107"/>
    </source>
</evidence>
<dbReference type="EMBL" id="RCMV01000222">
    <property type="protein sequence ID" value="KAG3221371.1"/>
    <property type="molecule type" value="Genomic_DNA"/>
</dbReference>
<organism evidence="1 3">
    <name type="scientific">Phytophthora cactorum</name>
    <dbReference type="NCBI Taxonomy" id="29920"/>
    <lineage>
        <taxon>Eukaryota</taxon>
        <taxon>Sar</taxon>
        <taxon>Stramenopiles</taxon>
        <taxon>Oomycota</taxon>
        <taxon>Peronosporomycetes</taxon>
        <taxon>Peronosporales</taxon>
        <taxon>Peronosporaceae</taxon>
        <taxon>Phytophthora</taxon>
    </lineage>
</organism>
<accession>A0A8T1G6P6</accession>
<dbReference type="Proteomes" id="UP000697107">
    <property type="component" value="Unassembled WGS sequence"/>
</dbReference>
<gene>
    <name evidence="1" type="ORF">PC118_g7105</name>
    <name evidence="2" type="ORF">PC129_g7917</name>
</gene>